<feature type="transmembrane region" description="Helical" evidence="1">
    <location>
        <begin position="59"/>
        <end position="78"/>
    </location>
</feature>
<reference evidence="2 3" key="1">
    <citation type="journal article" date="2015" name="Sci. Rep.">
        <title>The power of single molecule real-time sequencing technology in the de novo assembly of a eukaryotic genome.</title>
        <authorList>
            <person name="Sakai H."/>
            <person name="Naito K."/>
            <person name="Ogiso-Tanaka E."/>
            <person name="Takahashi Y."/>
            <person name="Iseki K."/>
            <person name="Muto C."/>
            <person name="Satou K."/>
            <person name="Teruya K."/>
            <person name="Shiroma A."/>
            <person name="Shimoji M."/>
            <person name="Hirano T."/>
            <person name="Itoh T."/>
            <person name="Kaga A."/>
            <person name="Tomooka N."/>
        </authorList>
    </citation>
    <scope>NUCLEOTIDE SEQUENCE [LARGE SCALE GENOMIC DNA]</scope>
    <source>
        <strain evidence="3">cv. Shumari</strain>
    </source>
</reference>
<organism evidence="2 3">
    <name type="scientific">Vigna angularis var. angularis</name>
    <dbReference type="NCBI Taxonomy" id="157739"/>
    <lineage>
        <taxon>Eukaryota</taxon>
        <taxon>Viridiplantae</taxon>
        <taxon>Streptophyta</taxon>
        <taxon>Embryophyta</taxon>
        <taxon>Tracheophyta</taxon>
        <taxon>Spermatophyta</taxon>
        <taxon>Magnoliopsida</taxon>
        <taxon>eudicotyledons</taxon>
        <taxon>Gunneridae</taxon>
        <taxon>Pentapetalae</taxon>
        <taxon>rosids</taxon>
        <taxon>fabids</taxon>
        <taxon>Fabales</taxon>
        <taxon>Fabaceae</taxon>
        <taxon>Papilionoideae</taxon>
        <taxon>50 kb inversion clade</taxon>
        <taxon>NPAAA clade</taxon>
        <taxon>indigoferoid/millettioid clade</taxon>
        <taxon>Phaseoleae</taxon>
        <taxon>Vigna</taxon>
    </lineage>
</organism>
<dbReference type="AlphaFoldDB" id="A0A0S3S465"/>
<sequence>MTQYICLYLYIVCDCYNMILYLAHPCLCVCVCLDMFFFCNDHPLGCEQRWMRCLWSKPWRKMMLLLSLLRILLAFLVFRNT</sequence>
<accession>A0A0S3S465</accession>
<keyword evidence="1" id="KW-0472">Membrane</keyword>
<protein>
    <submittedName>
        <fullName evidence="2">Uncharacterized protein</fullName>
    </submittedName>
</protein>
<name>A0A0S3S465_PHAAN</name>
<gene>
    <name evidence="2" type="primary">Vigan.05G099800</name>
    <name evidence="2" type="ORF">VIGAN_05099800</name>
</gene>
<keyword evidence="1" id="KW-0812">Transmembrane</keyword>
<feature type="non-terminal residue" evidence="2">
    <location>
        <position position="81"/>
    </location>
</feature>
<dbReference type="EMBL" id="AP015038">
    <property type="protein sequence ID" value="BAT87609.1"/>
    <property type="molecule type" value="Genomic_DNA"/>
</dbReference>
<evidence type="ECO:0000256" key="1">
    <source>
        <dbReference type="SAM" id="Phobius"/>
    </source>
</evidence>
<keyword evidence="3" id="KW-1185">Reference proteome</keyword>
<evidence type="ECO:0000313" key="2">
    <source>
        <dbReference type="EMBL" id="BAT87609.1"/>
    </source>
</evidence>
<evidence type="ECO:0000313" key="3">
    <source>
        <dbReference type="Proteomes" id="UP000291084"/>
    </source>
</evidence>
<proteinExistence type="predicted"/>
<keyword evidence="1" id="KW-1133">Transmembrane helix</keyword>
<dbReference type="Proteomes" id="UP000291084">
    <property type="component" value="Chromosome 5"/>
</dbReference>
<feature type="transmembrane region" description="Helical" evidence="1">
    <location>
        <begin position="18"/>
        <end position="38"/>
    </location>
</feature>